<dbReference type="RefSeq" id="WP_103310982.1">
    <property type="nucleotide sequence ID" value="NZ_PPPD01000001.1"/>
</dbReference>
<sequence>MPTRSRPEVPQALHLARLAQGTPGQWVRLPGGELSVLHLSGKFPGSGVTGWLVCLSGEAVLDLPLNNFVRLRPGEGYRVSAHEPWTAFDTRENSVLMLAPDPPVA</sequence>
<comment type="caution">
    <text evidence="1">The sequence shown here is derived from an EMBL/GenBank/DDBJ whole genome shotgun (WGS) entry which is preliminary data.</text>
</comment>
<dbReference type="Proteomes" id="UP000236379">
    <property type="component" value="Unassembled WGS sequence"/>
</dbReference>
<evidence type="ECO:0000313" key="2">
    <source>
        <dbReference type="Proteomes" id="UP000236379"/>
    </source>
</evidence>
<dbReference type="OrthoDB" id="69872at2"/>
<gene>
    <name evidence="1" type="ORF">CVO96_04915</name>
</gene>
<organism evidence="1 2">
    <name type="scientific">Deinococcus koreensis</name>
    <dbReference type="NCBI Taxonomy" id="2054903"/>
    <lineage>
        <taxon>Bacteria</taxon>
        <taxon>Thermotogati</taxon>
        <taxon>Deinococcota</taxon>
        <taxon>Deinococci</taxon>
        <taxon>Deinococcales</taxon>
        <taxon>Deinococcaceae</taxon>
        <taxon>Deinococcus</taxon>
    </lineage>
</organism>
<protein>
    <recommendedName>
        <fullName evidence="3">Cupin</fullName>
    </recommendedName>
</protein>
<evidence type="ECO:0008006" key="3">
    <source>
        <dbReference type="Google" id="ProtNLM"/>
    </source>
</evidence>
<keyword evidence="2" id="KW-1185">Reference proteome</keyword>
<proteinExistence type="predicted"/>
<dbReference type="AlphaFoldDB" id="A0A2K3UW88"/>
<dbReference type="EMBL" id="PPPD01000001">
    <property type="protein sequence ID" value="PNY80798.1"/>
    <property type="molecule type" value="Genomic_DNA"/>
</dbReference>
<reference evidence="1 2" key="1">
    <citation type="submission" date="2018-01" db="EMBL/GenBank/DDBJ databases">
        <title>Deinococcus koreensis sp. nov., a radiation-resistant bacterium isolated from river water.</title>
        <authorList>
            <person name="Choi A."/>
        </authorList>
    </citation>
    <scope>NUCLEOTIDE SEQUENCE [LARGE SCALE GENOMIC DNA]</scope>
    <source>
        <strain evidence="1 2">SJW1-2</strain>
    </source>
</reference>
<name>A0A2K3UW88_9DEIO</name>
<accession>A0A2K3UW88</accession>
<evidence type="ECO:0000313" key="1">
    <source>
        <dbReference type="EMBL" id="PNY80798.1"/>
    </source>
</evidence>